<evidence type="ECO:0000313" key="3">
    <source>
        <dbReference type="Proteomes" id="UP000275078"/>
    </source>
</evidence>
<keyword evidence="3" id="KW-1185">Reference proteome</keyword>
<proteinExistence type="predicted"/>
<accession>A0A3N4I6E7</accession>
<name>A0A3N4I6E7_ASCIM</name>
<feature type="compositionally biased region" description="Polar residues" evidence="1">
    <location>
        <begin position="65"/>
        <end position="87"/>
    </location>
</feature>
<evidence type="ECO:0000256" key="1">
    <source>
        <dbReference type="SAM" id="MobiDB-lite"/>
    </source>
</evidence>
<protein>
    <submittedName>
        <fullName evidence="2">Uncharacterized protein</fullName>
    </submittedName>
</protein>
<feature type="region of interest" description="Disordered" evidence="1">
    <location>
        <begin position="1"/>
        <end position="123"/>
    </location>
</feature>
<feature type="compositionally biased region" description="Polar residues" evidence="1">
    <location>
        <begin position="1"/>
        <end position="14"/>
    </location>
</feature>
<feature type="compositionally biased region" description="Polar residues" evidence="1">
    <location>
        <begin position="94"/>
        <end position="116"/>
    </location>
</feature>
<organism evidence="2 3">
    <name type="scientific">Ascobolus immersus RN42</name>
    <dbReference type="NCBI Taxonomy" id="1160509"/>
    <lineage>
        <taxon>Eukaryota</taxon>
        <taxon>Fungi</taxon>
        <taxon>Dikarya</taxon>
        <taxon>Ascomycota</taxon>
        <taxon>Pezizomycotina</taxon>
        <taxon>Pezizomycetes</taxon>
        <taxon>Pezizales</taxon>
        <taxon>Ascobolaceae</taxon>
        <taxon>Ascobolus</taxon>
    </lineage>
</organism>
<reference evidence="2 3" key="1">
    <citation type="journal article" date="2018" name="Nat. Ecol. Evol.">
        <title>Pezizomycetes genomes reveal the molecular basis of ectomycorrhizal truffle lifestyle.</title>
        <authorList>
            <person name="Murat C."/>
            <person name="Payen T."/>
            <person name="Noel B."/>
            <person name="Kuo A."/>
            <person name="Morin E."/>
            <person name="Chen J."/>
            <person name="Kohler A."/>
            <person name="Krizsan K."/>
            <person name="Balestrini R."/>
            <person name="Da Silva C."/>
            <person name="Montanini B."/>
            <person name="Hainaut M."/>
            <person name="Levati E."/>
            <person name="Barry K.W."/>
            <person name="Belfiori B."/>
            <person name="Cichocki N."/>
            <person name="Clum A."/>
            <person name="Dockter R.B."/>
            <person name="Fauchery L."/>
            <person name="Guy J."/>
            <person name="Iotti M."/>
            <person name="Le Tacon F."/>
            <person name="Lindquist E.A."/>
            <person name="Lipzen A."/>
            <person name="Malagnac F."/>
            <person name="Mello A."/>
            <person name="Molinier V."/>
            <person name="Miyauchi S."/>
            <person name="Poulain J."/>
            <person name="Riccioni C."/>
            <person name="Rubini A."/>
            <person name="Sitrit Y."/>
            <person name="Splivallo R."/>
            <person name="Traeger S."/>
            <person name="Wang M."/>
            <person name="Zifcakova L."/>
            <person name="Wipf D."/>
            <person name="Zambonelli A."/>
            <person name="Paolocci F."/>
            <person name="Nowrousian M."/>
            <person name="Ottonello S."/>
            <person name="Baldrian P."/>
            <person name="Spatafora J.W."/>
            <person name="Henrissat B."/>
            <person name="Nagy L.G."/>
            <person name="Aury J.M."/>
            <person name="Wincker P."/>
            <person name="Grigoriev I.V."/>
            <person name="Bonfante P."/>
            <person name="Martin F.M."/>
        </authorList>
    </citation>
    <scope>NUCLEOTIDE SEQUENCE [LARGE SCALE GENOMIC DNA]</scope>
    <source>
        <strain evidence="2 3">RN42</strain>
    </source>
</reference>
<dbReference type="AlphaFoldDB" id="A0A3N4I6E7"/>
<dbReference type="EMBL" id="ML119695">
    <property type="protein sequence ID" value="RPA79741.1"/>
    <property type="molecule type" value="Genomic_DNA"/>
</dbReference>
<sequence>MTRTKIQKSYPQTRQRTRNRKDAALNASSTSRVATSKQRRETSTETGSKSRSGVFLKHVLIPTKNEYTPNSQTLDQKQPNDSNTTNDCGIDTDCGSSTQASNIDTGSSPSAQPSTSKRQDKVQLEMPTIPREEVVKLLAISDPVKRNRARYEKTYTDKTCQAYGGALASLRGVKRALAWCDPTWFKTIGVEVPKSLADVDRTVAELEEKICKEYGVRYAGSMDKNVDWVWNPAGRGLRW</sequence>
<dbReference type="Proteomes" id="UP000275078">
    <property type="component" value="Unassembled WGS sequence"/>
</dbReference>
<feature type="compositionally biased region" description="Polar residues" evidence="1">
    <location>
        <begin position="26"/>
        <end position="36"/>
    </location>
</feature>
<evidence type="ECO:0000313" key="2">
    <source>
        <dbReference type="EMBL" id="RPA79741.1"/>
    </source>
</evidence>
<gene>
    <name evidence="2" type="ORF">BJ508DRAFT_415743</name>
</gene>